<keyword evidence="3" id="KW-1185">Reference proteome</keyword>
<name>A0A9D4EX87_DREPO</name>
<feature type="region of interest" description="Disordered" evidence="1">
    <location>
        <begin position="1"/>
        <end position="54"/>
    </location>
</feature>
<protein>
    <submittedName>
        <fullName evidence="2">Uncharacterized protein</fullName>
    </submittedName>
</protein>
<gene>
    <name evidence="2" type="ORF">DPMN_165640</name>
</gene>
<evidence type="ECO:0000256" key="1">
    <source>
        <dbReference type="SAM" id="MobiDB-lite"/>
    </source>
</evidence>
<dbReference type="EMBL" id="JAIWYP010000008">
    <property type="protein sequence ID" value="KAH3787516.1"/>
    <property type="molecule type" value="Genomic_DNA"/>
</dbReference>
<evidence type="ECO:0000313" key="2">
    <source>
        <dbReference type="EMBL" id="KAH3787516.1"/>
    </source>
</evidence>
<organism evidence="2 3">
    <name type="scientific">Dreissena polymorpha</name>
    <name type="common">Zebra mussel</name>
    <name type="synonym">Mytilus polymorpha</name>
    <dbReference type="NCBI Taxonomy" id="45954"/>
    <lineage>
        <taxon>Eukaryota</taxon>
        <taxon>Metazoa</taxon>
        <taxon>Spiralia</taxon>
        <taxon>Lophotrochozoa</taxon>
        <taxon>Mollusca</taxon>
        <taxon>Bivalvia</taxon>
        <taxon>Autobranchia</taxon>
        <taxon>Heteroconchia</taxon>
        <taxon>Euheterodonta</taxon>
        <taxon>Imparidentia</taxon>
        <taxon>Neoheterodontei</taxon>
        <taxon>Myida</taxon>
        <taxon>Dreissenoidea</taxon>
        <taxon>Dreissenidae</taxon>
        <taxon>Dreissena</taxon>
    </lineage>
</organism>
<sequence length="54" mass="5893">MTREGVEGGTFRRIGDDGVPMYDYPAGPGYDNPAYTGHGRQYRGASKLNQGELN</sequence>
<reference evidence="2" key="1">
    <citation type="journal article" date="2019" name="bioRxiv">
        <title>The Genome of the Zebra Mussel, Dreissena polymorpha: A Resource for Invasive Species Research.</title>
        <authorList>
            <person name="McCartney M.A."/>
            <person name="Auch B."/>
            <person name="Kono T."/>
            <person name="Mallez S."/>
            <person name="Zhang Y."/>
            <person name="Obille A."/>
            <person name="Becker A."/>
            <person name="Abrahante J.E."/>
            <person name="Garbe J."/>
            <person name="Badalamenti J.P."/>
            <person name="Herman A."/>
            <person name="Mangelson H."/>
            <person name="Liachko I."/>
            <person name="Sullivan S."/>
            <person name="Sone E.D."/>
            <person name="Koren S."/>
            <person name="Silverstein K.A.T."/>
            <person name="Beckman K.B."/>
            <person name="Gohl D.M."/>
        </authorList>
    </citation>
    <scope>NUCLEOTIDE SEQUENCE</scope>
    <source>
        <strain evidence="2">Duluth1</strain>
        <tissue evidence="2">Whole animal</tissue>
    </source>
</reference>
<accession>A0A9D4EX87</accession>
<reference evidence="2" key="2">
    <citation type="submission" date="2020-11" db="EMBL/GenBank/DDBJ databases">
        <authorList>
            <person name="McCartney M.A."/>
            <person name="Auch B."/>
            <person name="Kono T."/>
            <person name="Mallez S."/>
            <person name="Becker A."/>
            <person name="Gohl D.M."/>
            <person name="Silverstein K.A.T."/>
            <person name="Koren S."/>
            <person name="Bechman K.B."/>
            <person name="Herman A."/>
            <person name="Abrahante J.E."/>
            <person name="Garbe J."/>
        </authorList>
    </citation>
    <scope>NUCLEOTIDE SEQUENCE</scope>
    <source>
        <strain evidence="2">Duluth1</strain>
        <tissue evidence="2">Whole animal</tissue>
    </source>
</reference>
<dbReference type="AlphaFoldDB" id="A0A9D4EX87"/>
<evidence type="ECO:0000313" key="3">
    <source>
        <dbReference type="Proteomes" id="UP000828390"/>
    </source>
</evidence>
<proteinExistence type="predicted"/>
<dbReference type="Proteomes" id="UP000828390">
    <property type="component" value="Unassembled WGS sequence"/>
</dbReference>
<comment type="caution">
    <text evidence="2">The sequence shown here is derived from an EMBL/GenBank/DDBJ whole genome shotgun (WGS) entry which is preliminary data.</text>
</comment>